<protein>
    <submittedName>
        <fullName evidence="2">NR LBD domain-containing protein</fullName>
    </submittedName>
</protein>
<dbReference type="WBParaSite" id="ES5_v2.g18012.t1">
    <property type="protein sequence ID" value="ES5_v2.g18012.t1"/>
    <property type="gene ID" value="ES5_v2.g18012"/>
</dbReference>
<sequence>MLTEAPSEKSDEDLDISRADSVSSSSAPILTASTSCANRTTQTENLFSDGSIHCDDEALKKGQILVSIHQAVCSRSEEMQAFRNAPTSICNPILSPTSYNAINSSQIDIIGGPGPPTPSKLNRPFENLNPVGQRKASIKDIMEDWRRVFVLYSDWLLQLTEFRQLCKDDQLIVAKSRFAAFHWWICGLWTLDCQKEGICYSNGSYFPRNETEQCIPDLQNVTQKILTHFVEPLKDLELTDVERCALFVIALFNDDLPISQKGHEQMRKSREKFTRVIFNSAVSETIKSLGVPIDNPFVYQRVHSIAA</sequence>
<name>A0AC34FLC6_9BILA</name>
<evidence type="ECO:0000313" key="1">
    <source>
        <dbReference type="Proteomes" id="UP000887579"/>
    </source>
</evidence>
<evidence type="ECO:0000313" key="2">
    <source>
        <dbReference type="WBParaSite" id="ES5_v2.g18012.t1"/>
    </source>
</evidence>
<dbReference type="Proteomes" id="UP000887579">
    <property type="component" value="Unplaced"/>
</dbReference>
<organism evidence="1 2">
    <name type="scientific">Panagrolaimus sp. ES5</name>
    <dbReference type="NCBI Taxonomy" id="591445"/>
    <lineage>
        <taxon>Eukaryota</taxon>
        <taxon>Metazoa</taxon>
        <taxon>Ecdysozoa</taxon>
        <taxon>Nematoda</taxon>
        <taxon>Chromadorea</taxon>
        <taxon>Rhabditida</taxon>
        <taxon>Tylenchina</taxon>
        <taxon>Panagrolaimomorpha</taxon>
        <taxon>Panagrolaimoidea</taxon>
        <taxon>Panagrolaimidae</taxon>
        <taxon>Panagrolaimus</taxon>
    </lineage>
</organism>
<reference evidence="2" key="1">
    <citation type="submission" date="2022-11" db="UniProtKB">
        <authorList>
            <consortium name="WormBaseParasite"/>
        </authorList>
    </citation>
    <scope>IDENTIFICATION</scope>
</reference>
<accession>A0AC34FLC6</accession>
<proteinExistence type="predicted"/>